<dbReference type="GO" id="GO:0005524">
    <property type="term" value="F:ATP binding"/>
    <property type="evidence" value="ECO:0007669"/>
    <property type="project" value="UniProtKB-KW"/>
</dbReference>
<dbReference type="EMBL" id="PYGA01000014">
    <property type="protein sequence ID" value="PSK95679.1"/>
    <property type="molecule type" value="Genomic_DNA"/>
</dbReference>
<evidence type="ECO:0000256" key="4">
    <source>
        <dbReference type="ARBA" id="ARBA00022777"/>
    </source>
</evidence>
<keyword evidence="9" id="KW-1185">Reference proteome</keyword>
<gene>
    <name evidence="8" type="ORF">CLV63_114112</name>
</gene>
<dbReference type="PIRSF" id="PIRSF000535">
    <property type="entry name" value="1PFK/6PFK/LacC"/>
    <property type="match status" value="1"/>
</dbReference>
<keyword evidence="4 8" id="KW-0418">Kinase</keyword>
<name>A0A2P8DER4_9ACTN</name>
<dbReference type="PANTHER" id="PTHR46566">
    <property type="entry name" value="1-PHOSPHOFRUCTOKINASE-RELATED"/>
    <property type="match status" value="1"/>
</dbReference>
<dbReference type="Proteomes" id="UP000240542">
    <property type="component" value="Unassembled WGS sequence"/>
</dbReference>
<dbReference type="AlphaFoldDB" id="A0A2P8DER4"/>
<dbReference type="NCBIfam" id="TIGR03168">
    <property type="entry name" value="1-PFK"/>
    <property type="match status" value="1"/>
</dbReference>
<dbReference type="OrthoDB" id="9801219at2"/>
<sequence length="315" mass="32405">MIVTVTPNPSVDHTLEIDTLTRGDVLRARNVHAEPGGKGVNVSRALRRNGAATTAVLPVGGAEGRQLSTLLEEHDVACATVRIAAPVRSNITVAERDGTTTKLNAAGPVLTEAEVDELLTAVGAELDGGPRWLVAAGSLPTGAPGDLYVRLARIAAARGVPVALDSSGAPLEVAALAGQIDLLKPNQEELAELLGRELCTIGEVTEAAREVIGWGAEAVLVTLGAHGALLVRAHHVWWAAGQSVVPRSTVGAGDCSLAGYLFADDPPAERLRRAVAWGSAAVALPGTTVPGPDAIDLDAVRIVAEPEPAQVVKEL</sequence>
<dbReference type="InterPro" id="IPR002139">
    <property type="entry name" value="Ribo/fructo_kinase"/>
</dbReference>
<comment type="caution">
    <text evidence="8">The sequence shown here is derived from an EMBL/GenBank/DDBJ whole genome shotgun (WGS) entry which is preliminary data.</text>
</comment>
<comment type="similarity">
    <text evidence="1">Belongs to the carbohydrate kinase PfkB family.</text>
</comment>
<keyword evidence="3" id="KW-0547">Nucleotide-binding</keyword>
<dbReference type="InterPro" id="IPR022463">
    <property type="entry name" value="1-PFruKinase"/>
</dbReference>
<evidence type="ECO:0000256" key="6">
    <source>
        <dbReference type="PIRNR" id="PIRNR000535"/>
    </source>
</evidence>
<evidence type="ECO:0000256" key="3">
    <source>
        <dbReference type="ARBA" id="ARBA00022741"/>
    </source>
</evidence>
<dbReference type="InterPro" id="IPR011611">
    <property type="entry name" value="PfkB_dom"/>
</dbReference>
<evidence type="ECO:0000256" key="2">
    <source>
        <dbReference type="ARBA" id="ARBA00022679"/>
    </source>
</evidence>
<dbReference type="RefSeq" id="WP_106584609.1">
    <property type="nucleotide sequence ID" value="NZ_PYGA01000014.1"/>
</dbReference>
<feature type="domain" description="Carbohydrate kinase PfkB" evidence="7">
    <location>
        <begin position="8"/>
        <end position="290"/>
    </location>
</feature>
<dbReference type="InterPro" id="IPR017583">
    <property type="entry name" value="Tagatose/fructose_Pkinase"/>
</dbReference>
<dbReference type="Pfam" id="PF00294">
    <property type="entry name" value="PfkB"/>
    <property type="match status" value="1"/>
</dbReference>
<evidence type="ECO:0000256" key="1">
    <source>
        <dbReference type="ARBA" id="ARBA00010688"/>
    </source>
</evidence>
<dbReference type="InterPro" id="IPR029056">
    <property type="entry name" value="Ribokinase-like"/>
</dbReference>
<dbReference type="SUPFAM" id="SSF53613">
    <property type="entry name" value="Ribokinase-like"/>
    <property type="match status" value="1"/>
</dbReference>
<dbReference type="Gene3D" id="3.40.1190.20">
    <property type="match status" value="1"/>
</dbReference>
<evidence type="ECO:0000259" key="7">
    <source>
        <dbReference type="Pfam" id="PF00294"/>
    </source>
</evidence>
<dbReference type="PANTHER" id="PTHR46566:SF5">
    <property type="entry name" value="1-PHOSPHOFRUCTOKINASE"/>
    <property type="match status" value="1"/>
</dbReference>
<evidence type="ECO:0000313" key="8">
    <source>
        <dbReference type="EMBL" id="PSK95679.1"/>
    </source>
</evidence>
<reference evidence="8 9" key="1">
    <citation type="submission" date="2018-03" db="EMBL/GenBank/DDBJ databases">
        <title>Genomic Encyclopedia of Archaeal and Bacterial Type Strains, Phase II (KMG-II): from individual species to whole genera.</title>
        <authorList>
            <person name="Goeker M."/>
        </authorList>
    </citation>
    <scope>NUCLEOTIDE SEQUENCE [LARGE SCALE GENOMIC DNA]</scope>
    <source>
        <strain evidence="8 9">DSM 45312</strain>
    </source>
</reference>
<dbReference type="GO" id="GO:0008662">
    <property type="term" value="F:1-phosphofructokinase activity"/>
    <property type="evidence" value="ECO:0007669"/>
    <property type="project" value="InterPro"/>
</dbReference>
<dbReference type="PRINTS" id="PR00990">
    <property type="entry name" value="RIBOKINASE"/>
</dbReference>
<evidence type="ECO:0000313" key="9">
    <source>
        <dbReference type="Proteomes" id="UP000240542"/>
    </source>
</evidence>
<organism evidence="8 9">
    <name type="scientific">Murinocardiopsis flavida</name>
    <dbReference type="NCBI Taxonomy" id="645275"/>
    <lineage>
        <taxon>Bacteria</taxon>
        <taxon>Bacillati</taxon>
        <taxon>Actinomycetota</taxon>
        <taxon>Actinomycetes</taxon>
        <taxon>Streptosporangiales</taxon>
        <taxon>Nocardiopsidaceae</taxon>
        <taxon>Murinocardiopsis</taxon>
    </lineage>
</organism>
<keyword evidence="5" id="KW-0067">ATP-binding</keyword>
<dbReference type="GO" id="GO:0005829">
    <property type="term" value="C:cytosol"/>
    <property type="evidence" value="ECO:0007669"/>
    <property type="project" value="TreeGrafter"/>
</dbReference>
<accession>A0A2P8DER4</accession>
<dbReference type="NCBIfam" id="TIGR03828">
    <property type="entry name" value="pfkB"/>
    <property type="match status" value="1"/>
</dbReference>
<keyword evidence="2 6" id="KW-0808">Transferase</keyword>
<dbReference type="CDD" id="cd01164">
    <property type="entry name" value="FruK_PfkB_like"/>
    <property type="match status" value="1"/>
</dbReference>
<proteinExistence type="inferred from homology"/>
<protein>
    <submittedName>
        <fullName evidence="8">1-phosphofructokinase</fullName>
    </submittedName>
</protein>
<evidence type="ECO:0000256" key="5">
    <source>
        <dbReference type="ARBA" id="ARBA00022840"/>
    </source>
</evidence>